<dbReference type="InterPro" id="IPR043502">
    <property type="entry name" value="DNA/RNA_pol_sf"/>
</dbReference>
<dbReference type="PANTHER" id="PTHR34047">
    <property type="entry name" value="NUCLEAR INTRON MATURASE 1, MITOCHONDRIAL-RELATED"/>
    <property type="match status" value="1"/>
</dbReference>
<dbReference type="EMBL" id="JBGEDP010000001">
    <property type="protein sequence ID" value="MEY8014525.1"/>
    <property type="molecule type" value="Genomic_DNA"/>
</dbReference>
<feature type="domain" description="Reverse transcriptase" evidence="1">
    <location>
        <begin position="189"/>
        <end position="419"/>
    </location>
</feature>
<evidence type="ECO:0000313" key="2">
    <source>
        <dbReference type="EMBL" id="MEY8014525.1"/>
    </source>
</evidence>
<dbReference type="PANTHER" id="PTHR34047:SF8">
    <property type="entry name" value="PROTEIN YKFC"/>
    <property type="match status" value="1"/>
</dbReference>
<dbReference type="EC" id="2.7.7.49" evidence="2"/>
<evidence type="ECO:0000259" key="1">
    <source>
        <dbReference type="PROSITE" id="PS50878"/>
    </source>
</evidence>
<sequence length="548" mass="61501">MSGEPWSGVSLSGLPGVWVAARAHSLVRNRRDPSAWPSSGKDQGYKPMVKSFGGQRESDGVVVPRIGVQHNAPGGKGPDFDHAREVGKREGMAGSARSNYPGGLSPVVADEEPLSCSPVKVRQLQRTLWAAAKQSKGRRFHVLYDRICRGDVLVEAWERVRKNRGAAGVDRVILVAVEDYGVDRMLRELRHDLCEGVYRPAPARRVEIPKPRGGVRPLGIPTVRDRVAQAAAKLVLEPIFEADFLSCSYGFRPKRSATMAMERLRTGFIEGHRFVVEFDIANFFGEIDHERLLELVGRRVSDRRILKLLRLWLQAGVLVDGVVTRTVAGTPQGGVISPLLANVFLHVLDTELSARGVGELVRYADDGVVLCRSQAQANVALEAVGEILASLGLRLHPEKTKVVDLREGREGLDFLGCHFRARMSGRLWEQQRIVRYYLHRWPSQTAMVRLRTKVRERTGRHRVGADIRDVIADLNPILHGWGNYFRTGNAAEKFRQIDWYVNSRLFRLMVKKRGRNLRAGQADQWTEAWFNGHGLHRLRGTIRYPKAA</sequence>
<accession>A0ABV4BW60</accession>
<evidence type="ECO:0000313" key="3">
    <source>
        <dbReference type="Proteomes" id="UP001564760"/>
    </source>
</evidence>
<reference evidence="2 3" key="1">
    <citation type="submission" date="2024-08" db="EMBL/GenBank/DDBJ databases">
        <title>Mycobacterium servetensis sp. nov., a novel rapid-growing mycobacterial species recovered from a human patient in Zaragoza, Spain.</title>
        <authorList>
            <person name="Tristancho-Baro A.I."/>
            <person name="Buenestado-Serrano S."/>
            <person name="Garcia De Viedma D."/>
            <person name="Milagro-Beamonte A."/>
            <person name="Burillo N."/>
            <person name="Sanz S."/>
            <person name="Lopez-Calleja A.I."/>
            <person name="Penas-Utrilla D."/>
            <person name="Guardingo M."/>
            <person name="Garcia M.J."/>
            <person name="Vinuelas-Bayon J."/>
        </authorList>
    </citation>
    <scope>NUCLEOTIDE SEQUENCE [LARGE SCALE GENOMIC DNA]</scope>
    <source>
        <strain evidence="3">HUMS_12744610</strain>
    </source>
</reference>
<dbReference type="SUPFAM" id="SSF56672">
    <property type="entry name" value="DNA/RNA polymerases"/>
    <property type="match status" value="1"/>
</dbReference>
<organism evidence="2 3">
    <name type="scientific">Mycobacterium servetii</name>
    <dbReference type="NCBI Taxonomy" id="3237418"/>
    <lineage>
        <taxon>Bacteria</taxon>
        <taxon>Bacillati</taxon>
        <taxon>Actinomycetota</taxon>
        <taxon>Actinomycetes</taxon>
        <taxon>Mycobacteriales</taxon>
        <taxon>Mycobacteriaceae</taxon>
        <taxon>Mycobacterium</taxon>
    </lineage>
</organism>
<dbReference type="GO" id="GO:0003964">
    <property type="term" value="F:RNA-directed DNA polymerase activity"/>
    <property type="evidence" value="ECO:0007669"/>
    <property type="project" value="UniProtKB-KW"/>
</dbReference>
<dbReference type="InterPro" id="IPR030931">
    <property type="entry name" value="Group_II_RT_mat"/>
</dbReference>
<proteinExistence type="predicted"/>
<dbReference type="InterPro" id="IPR000477">
    <property type="entry name" value="RT_dom"/>
</dbReference>
<gene>
    <name evidence="2" type="primary">ltrA</name>
    <name evidence="2" type="ORF">AB8998_05655</name>
</gene>
<dbReference type="Pfam" id="PF00078">
    <property type="entry name" value="RVT_1"/>
    <property type="match status" value="1"/>
</dbReference>
<keyword evidence="2" id="KW-0808">Transferase</keyword>
<dbReference type="NCBIfam" id="TIGR04416">
    <property type="entry name" value="group_II_RT_mat"/>
    <property type="match status" value="1"/>
</dbReference>
<keyword evidence="2" id="KW-0548">Nucleotidyltransferase</keyword>
<keyword evidence="2" id="KW-0695">RNA-directed DNA polymerase</keyword>
<dbReference type="InterPro" id="IPR013597">
    <property type="entry name" value="Mat_intron_G2"/>
</dbReference>
<keyword evidence="3" id="KW-1185">Reference proteome</keyword>
<dbReference type="Proteomes" id="UP001564760">
    <property type="component" value="Unassembled WGS sequence"/>
</dbReference>
<dbReference type="RefSeq" id="WP_369736984.1">
    <property type="nucleotide sequence ID" value="NZ_JBGEDP010000001.1"/>
</dbReference>
<dbReference type="Pfam" id="PF08388">
    <property type="entry name" value="GIIM"/>
    <property type="match status" value="1"/>
</dbReference>
<comment type="caution">
    <text evidence="2">The sequence shown here is derived from an EMBL/GenBank/DDBJ whole genome shotgun (WGS) entry which is preliminary data.</text>
</comment>
<dbReference type="CDD" id="cd01651">
    <property type="entry name" value="RT_G2_intron"/>
    <property type="match status" value="1"/>
</dbReference>
<dbReference type="InterPro" id="IPR051083">
    <property type="entry name" value="GrpII_Intron_Splice-Mob/Def"/>
</dbReference>
<name>A0ABV4BW60_9MYCO</name>
<dbReference type="PROSITE" id="PS50878">
    <property type="entry name" value="RT_POL"/>
    <property type="match status" value="1"/>
</dbReference>
<protein>
    <submittedName>
        <fullName evidence="2">Group II intron reverse transcriptase/maturase</fullName>
        <ecNumber evidence="2">2.7.7.49</ecNumber>
    </submittedName>
</protein>